<reference evidence="2" key="1">
    <citation type="journal article" date="2014" name="Front. Microbiol.">
        <title>High frequency of phylogenetically diverse reductive dehalogenase-homologous genes in deep subseafloor sedimentary metagenomes.</title>
        <authorList>
            <person name="Kawai M."/>
            <person name="Futagami T."/>
            <person name="Toyoda A."/>
            <person name="Takaki Y."/>
            <person name="Nishi S."/>
            <person name="Hori S."/>
            <person name="Arai W."/>
            <person name="Tsubouchi T."/>
            <person name="Morono Y."/>
            <person name="Uchiyama I."/>
            <person name="Ito T."/>
            <person name="Fujiyama A."/>
            <person name="Inagaki F."/>
            <person name="Takami H."/>
        </authorList>
    </citation>
    <scope>NUCLEOTIDE SEQUENCE</scope>
    <source>
        <strain evidence="2">Expedition CK06-06</strain>
    </source>
</reference>
<dbReference type="SUPFAM" id="SSF51703">
    <property type="entry name" value="Cobalamin (vitamin B12)-dependent enzymes"/>
    <property type="match status" value="1"/>
</dbReference>
<proteinExistence type="predicted"/>
<dbReference type="AlphaFoldDB" id="X1UYU5"/>
<comment type="caution">
    <text evidence="2">The sequence shown here is derived from an EMBL/GenBank/DDBJ whole genome shotgun (WGS) entry which is preliminary data.</text>
</comment>
<dbReference type="EMBL" id="BARW01015673">
    <property type="protein sequence ID" value="GAI97529.1"/>
    <property type="molecule type" value="Genomic_DNA"/>
</dbReference>
<accession>X1UYU5</accession>
<protein>
    <recommendedName>
        <fullName evidence="1">Methylmalonyl-CoA mutase alpha/beta chain catalytic domain-containing protein</fullName>
    </recommendedName>
</protein>
<dbReference type="PANTHER" id="PTHR48101">
    <property type="entry name" value="METHYLMALONYL-COA MUTASE, MITOCHONDRIAL-RELATED"/>
    <property type="match status" value="1"/>
</dbReference>
<dbReference type="InterPro" id="IPR006099">
    <property type="entry name" value="MeMalonylCoA_mutase_a/b_cat"/>
</dbReference>
<organism evidence="2">
    <name type="scientific">marine sediment metagenome</name>
    <dbReference type="NCBI Taxonomy" id="412755"/>
    <lineage>
        <taxon>unclassified sequences</taxon>
        <taxon>metagenomes</taxon>
        <taxon>ecological metagenomes</taxon>
    </lineage>
</organism>
<dbReference type="Gene3D" id="3.20.20.240">
    <property type="entry name" value="Methylmalonyl-CoA mutase"/>
    <property type="match status" value="1"/>
</dbReference>
<dbReference type="InterPro" id="IPR016176">
    <property type="entry name" value="Cbl-dep_enz_cat"/>
</dbReference>
<dbReference type="GO" id="GO:0016866">
    <property type="term" value="F:intramolecular transferase activity"/>
    <property type="evidence" value="ECO:0007669"/>
    <property type="project" value="InterPro"/>
</dbReference>
<name>X1UYU5_9ZZZZ</name>
<evidence type="ECO:0000259" key="1">
    <source>
        <dbReference type="Pfam" id="PF01642"/>
    </source>
</evidence>
<dbReference type="PANTHER" id="PTHR48101:SF1">
    <property type="entry name" value="METHYLMALONYL-COA MUTASE, LARGE SUBUNIT"/>
    <property type="match status" value="1"/>
</dbReference>
<dbReference type="Pfam" id="PF01642">
    <property type="entry name" value="MM_CoA_mutase"/>
    <property type="match status" value="1"/>
</dbReference>
<evidence type="ECO:0000313" key="2">
    <source>
        <dbReference type="EMBL" id="GAI97529.1"/>
    </source>
</evidence>
<dbReference type="GO" id="GO:0031419">
    <property type="term" value="F:cobalamin binding"/>
    <property type="evidence" value="ECO:0007669"/>
    <property type="project" value="InterPro"/>
</dbReference>
<sequence>MMLKKESLERIEVDAKEWQQVLKESISKSPERLKKFSTVSDWPIQNLYTPLDIKDLDYSNDIGFPGQYPFTRGVQPSMYRGKLWTMRMFAGLGSARDTNSRFHLLVNEGQTGLSTAFDMPTLMGYDSDSPKSRG</sequence>
<gene>
    <name evidence="2" type="ORF">S12H4_27447</name>
</gene>
<feature type="non-terminal residue" evidence="2">
    <location>
        <position position="134"/>
    </location>
</feature>
<feature type="domain" description="Methylmalonyl-CoA mutase alpha/beta chain catalytic" evidence="1">
    <location>
        <begin position="38"/>
        <end position="134"/>
    </location>
</feature>